<evidence type="ECO:0000313" key="10">
    <source>
        <dbReference type="EMBL" id="SFL63950.1"/>
    </source>
</evidence>
<dbReference type="AlphaFoldDB" id="A0A1I4JBP0"/>
<dbReference type="PANTHER" id="PTHR30506:SF3">
    <property type="entry name" value="UPF0126 INNER MEMBRANE PROTEIN YADS-RELATED"/>
    <property type="match status" value="1"/>
</dbReference>
<dbReference type="OrthoDB" id="9791874at2"/>
<evidence type="ECO:0000256" key="5">
    <source>
        <dbReference type="ARBA" id="ARBA00022989"/>
    </source>
</evidence>
<feature type="transmembrane region" description="Helical" evidence="7">
    <location>
        <begin position="181"/>
        <end position="199"/>
    </location>
</feature>
<feature type="chain" id="PRO_5011572705" evidence="8">
    <location>
        <begin position="22"/>
        <end position="204"/>
    </location>
</feature>
<keyword evidence="6 7" id="KW-0472">Membrane</keyword>
<accession>A0A1I4JBP0</accession>
<feature type="domain" description="Glycine transporter" evidence="9">
    <location>
        <begin position="11"/>
        <end position="83"/>
    </location>
</feature>
<name>A0A1I4JBP0_9RHOB</name>
<evidence type="ECO:0000256" key="1">
    <source>
        <dbReference type="ARBA" id="ARBA00004651"/>
    </source>
</evidence>
<dbReference type="RefSeq" id="WP_093091353.1">
    <property type="nucleotide sequence ID" value="NZ_FOTQ01000001.1"/>
</dbReference>
<dbReference type="EMBL" id="FOTQ01000001">
    <property type="protein sequence ID" value="SFL63950.1"/>
    <property type="molecule type" value="Genomic_DNA"/>
</dbReference>
<feature type="transmembrane region" description="Helical" evidence="7">
    <location>
        <begin position="158"/>
        <end position="175"/>
    </location>
</feature>
<comment type="similarity">
    <text evidence="2">Belongs to the UPF0126 family.</text>
</comment>
<feature type="transmembrane region" description="Helical" evidence="7">
    <location>
        <begin position="96"/>
        <end position="114"/>
    </location>
</feature>
<feature type="signal peptide" evidence="8">
    <location>
        <begin position="1"/>
        <end position="21"/>
    </location>
</feature>
<proteinExistence type="inferred from homology"/>
<gene>
    <name evidence="10" type="ORF">SAMN04488042_101956</name>
</gene>
<keyword evidence="4 7" id="KW-0812">Transmembrane</keyword>
<comment type="subcellular location">
    <subcellularLocation>
        <location evidence="1">Cell membrane</location>
        <topology evidence="1">Multi-pass membrane protein</topology>
    </subcellularLocation>
</comment>
<evidence type="ECO:0000259" key="9">
    <source>
        <dbReference type="Pfam" id="PF03458"/>
    </source>
</evidence>
<keyword evidence="5 7" id="KW-1133">Transmembrane helix</keyword>
<dbReference type="Proteomes" id="UP000199144">
    <property type="component" value="Unassembled WGS sequence"/>
</dbReference>
<keyword evidence="11" id="KW-1185">Reference proteome</keyword>
<keyword evidence="3" id="KW-1003">Cell membrane</keyword>
<feature type="transmembrane region" description="Helical" evidence="7">
    <location>
        <begin position="126"/>
        <end position="146"/>
    </location>
</feature>
<dbReference type="GO" id="GO:0005886">
    <property type="term" value="C:plasma membrane"/>
    <property type="evidence" value="ECO:0007669"/>
    <property type="project" value="UniProtKB-SubCell"/>
</dbReference>
<evidence type="ECO:0000256" key="3">
    <source>
        <dbReference type="ARBA" id="ARBA00022475"/>
    </source>
</evidence>
<protein>
    <submittedName>
        <fullName evidence="10">Uncharacterized membrane protein YeiH</fullName>
    </submittedName>
</protein>
<dbReference type="PANTHER" id="PTHR30506">
    <property type="entry name" value="INNER MEMBRANE PROTEIN"/>
    <property type="match status" value="1"/>
</dbReference>
<dbReference type="InterPro" id="IPR005115">
    <property type="entry name" value="Gly_transporter"/>
</dbReference>
<sequence>MIDPLAQVVFLLTVLATAVMAASAAIQGVRHDLDLFGATVIAVAAAVGGGTVRDLLLGRVPVFWITDLTYLLTAIPVGIGAFAIGSRLPSGNGRRLRLLMMFDAVGLALFTLVGNEVALQMGTHPLVAVIIGCITGTVGGMIRDILCNVTPSVLKEDLYATISLLGGAVFVIVAPMMDQRVALVLCFALMLVARLIVIARSPKV</sequence>
<reference evidence="10 11" key="1">
    <citation type="submission" date="2016-10" db="EMBL/GenBank/DDBJ databases">
        <authorList>
            <person name="de Groot N.N."/>
        </authorList>
    </citation>
    <scope>NUCLEOTIDE SEQUENCE [LARGE SCALE GENOMIC DNA]</scope>
    <source>
        <strain evidence="10 11">DSM 15283</strain>
    </source>
</reference>
<organism evidence="10 11">
    <name type="scientific">Shimia aestuarii</name>
    <dbReference type="NCBI Taxonomy" id="254406"/>
    <lineage>
        <taxon>Bacteria</taxon>
        <taxon>Pseudomonadati</taxon>
        <taxon>Pseudomonadota</taxon>
        <taxon>Alphaproteobacteria</taxon>
        <taxon>Rhodobacterales</taxon>
        <taxon>Roseobacteraceae</taxon>
    </lineage>
</organism>
<feature type="transmembrane region" description="Helical" evidence="7">
    <location>
        <begin position="62"/>
        <end position="84"/>
    </location>
</feature>
<evidence type="ECO:0000313" key="11">
    <source>
        <dbReference type="Proteomes" id="UP000199144"/>
    </source>
</evidence>
<evidence type="ECO:0000256" key="2">
    <source>
        <dbReference type="ARBA" id="ARBA00008193"/>
    </source>
</evidence>
<keyword evidence="8" id="KW-0732">Signal</keyword>
<dbReference type="STRING" id="254406.SAMN04488042_101956"/>
<evidence type="ECO:0000256" key="7">
    <source>
        <dbReference type="SAM" id="Phobius"/>
    </source>
</evidence>
<evidence type="ECO:0000256" key="4">
    <source>
        <dbReference type="ARBA" id="ARBA00022692"/>
    </source>
</evidence>
<evidence type="ECO:0000256" key="6">
    <source>
        <dbReference type="ARBA" id="ARBA00023136"/>
    </source>
</evidence>
<evidence type="ECO:0000256" key="8">
    <source>
        <dbReference type="SAM" id="SignalP"/>
    </source>
</evidence>
<feature type="domain" description="Glycine transporter" evidence="9">
    <location>
        <begin position="101"/>
        <end position="174"/>
    </location>
</feature>
<dbReference type="Pfam" id="PF03458">
    <property type="entry name" value="Gly_transporter"/>
    <property type="match status" value="2"/>
</dbReference>